<dbReference type="Pfam" id="PF06415">
    <property type="entry name" value="iPGM_N"/>
    <property type="match status" value="1"/>
</dbReference>
<dbReference type="Gene3D" id="3.40.1450.10">
    <property type="entry name" value="BPG-independent phosphoglycerate mutase, domain B"/>
    <property type="match status" value="1"/>
</dbReference>
<evidence type="ECO:0000256" key="2">
    <source>
        <dbReference type="ARBA" id="ARBA00004798"/>
    </source>
</evidence>
<dbReference type="EMBL" id="JAYGJQ010000001">
    <property type="protein sequence ID" value="MEA9355197.1"/>
    <property type="molecule type" value="Genomic_DNA"/>
</dbReference>
<protein>
    <recommendedName>
        <fullName evidence="8 9">2,3-bisphosphoglycerate-independent phosphoglycerate mutase</fullName>
        <shortName evidence="8">BPG-independent PGAM</shortName>
        <shortName evidence="8">Phosphoglyceromutase</shortName>
        <shortName evidence="8">iPGM</shortName>
        <ecNumber evidence="8 9">5.4.2.12</ecNumber>
    </recommendedName>
</protein>
<dbReference type="CDD" id="cd16010">
    <property type="entry name" value="iPGM"/>
    <property type="match status" value="1"/>
</dbReference>
<evidence type="ECO:0000259" key="10">
    <source>
        <dbReference type="Pfam" id="PF01676"/>
    </source>
</evidence>
<evidence type="ECO:0000313" key="13">
    <source>
        <dbReference type="Proteomes" id="UP001302274"/>
    </source>
</evidence>
<keyword evidence="4 8" id="KW-0479">Metal-binding</keyword>
<evidence type="ECO:0000256" key="4">
    <source>
        <dbReference type="ARBA" id="ARBA00022723"/>
    </source>
</evidence>
<dbReference type="NCBIfam" id="TIGR01307">
    <property type="entry name" value="pgm_bpd_ind"/>
    <property type="match status" value="1"/>
</dbReference>
<evidence type="ECO:0000256" key="7">
    <source>
        <dbReference type="ARBA" id="ARBA00023235"/>
    </source>
</evidence>
<feature type="binding site" evidence="8">
    <location>
        <position position="438"/>
    </location>
    <ligand>
        <name>Mn(2+)</name>
        <dbReference type="ChEBI" id="CHEBI:29035"/>
        <label>2</label>
    </ligand>
</feature>
<feature type="active site" description="Phosphoserine intermediate" evidence="8">
    <location>
        <position position="67"/>
    </location>
</feature>
<feature type="binding site" evidence="8">
    <location>
        <position position="67"/>
    </location>
    <ligand>
        <name>Mn(2+)</name>
        <dbReference type="ChEBI" id="CHEBI:29035"/>
        <label>2</label>
    </ligand>
</feature>
<name>A0ABU5VQJ0_9BACT</name>
<keyword evidence="6 8" id="KW-0464">Manganese</keyword>
<dbReference type="HAMAP" id="MF_01038">
    <property type="entry name" value="GpmI"/>
    <property type="match status" value="1"/>
</dbReference>
<dbReference type="RefSeq" id="WP_323574685.1">
    <property type="nucleotide sequence ID" value="NZ_JAYGJQ010000001.1"/>
</dbReference>
<evidence type="ECO:0000256" key="8">
    <source>
        <dbReference type="HAMAP-Rule" id="MF_01038"/>
    </source>
</evidence>
<feature type="binding site" evidence="8">
    <location>
        <position position="17"/>
    </location>
    <ligand>
        <name>Mn(2+)</name>
        <dbReference type="ChEBI" id="CHEBI:29035"/>
        <label>2</label>
    </ligand>
</feature>
<comment type="similarity">
    <text evidence="3 8">Belongs to the BPG-independent phosphoglycerate mutase family.</text>
</comment>
<dbReference type="GO" id="GO:0004619">
    <property type="term" value="F:phosphoglycerate mutase activity"/>
    <property type="evidence" value="ECO:0007669"/>
    <property type="project" value="UniProtKB-EC"/>
</dbReference>
<organism evidence="12 13">
    <name type="scientific">Bacteriovorax antarcticus</name>
    <dbReference type="NCBI Taxonomy" id="3088717"/>
    <lineage>
        <taxon>Bacteria</taxon>
        <taxon>Pseudomonadati</taxon>
        <taxon>Bdellovibrionota</taxon>
        <taxon>Bacteriovoracia</taxon>
        <taxon>Bacteriovoracales</taxon>
        <taxon>Bacteriovoracaceae</taxon>
        <taxon>Bacteriovorax</taxon>
    </lineage>
</organism>
<dbReference type="InterPro" id="IPR036646">
    <property type="entry name" value="PGAM_B_sf"/>
</dbReference>
<gene>
    <name evidence="8 12" type="primary">gpmI</name>
    <name evidence="12" type="ORF">SHI21_03250</name>
</gene>
<reference evidence="12 13" key="1">
    <citation type="submission" date="2023-11" db="EMBL/GenBank/DDBJ databases">
        <title>A Novel Polar Bacteriovorax (B. antarcticus) Isolated from the Biocrust in Antarctica.</title>
        <authorList>
            <person name="Mun W."/>
            <person name="Choi S.Y."/>
            <person name="Mitchell R.J."/>
        </authorList>
    </citation>
    <scope>NUCLEOTIDE SEQUENCE [LARGE SCALE GENOMIC DNA]</scope>
    <source>
        <strain evidence="12 13">PP10</strain>
    </source>
</reference>
<sequence>MKSIHGLNKRVLLCILDGYGITPKDFKNAIMHAKKPHIDSVMATYPMTTIEPGGILVGLPKGVAGNSEVGHMNLGAGRSVRQDLVRINEAIELDTLKDMEEIKNIKIWAKAHSNRIHLMGLLSNGGVHSHINHLKELAKIFHAENIEIILHAFMDGRDTARDTGVKFVEEALAIPGLKFASMQGRSIGMDRDRRWEKIEACYKCFIGQGDQTDLSPVDYIKSEYAQERYDEFIHPVMFDKSLAMTAEDAVLFFNYRPDRAIQISLALTDIKFNDFFVSVRPGYFLCMTPYIEDWVKLPILFNKEKLKGTLCEYISELGLKQLKIAETEKYAHVTFFFNGGDKHPFPGEQQVLISSPKDVATYDEKPEMSAYLVCDKLEEALADHSISLYVVNFANSDMVGHTGNFPAAIKAIEALDVVVGRLVKKCAAEGVTMLITADHGNSEQMVYENGDMHTSHTESVVPFIVVDPRLKNEKLEMNDGPMALRNVAPTILNIMGIANPPLFEGVSVFK</sequence>
<dbReference type="PANTHER" id="PTHR31637">
    <property type="entry name" value="2,3-BISPHOSPHOGLYCERATE-INDEPENDENT PHOSPHOGLYCERATE MUTASE"/>
    <property type="match status" value="1"/>
</dbReference>
<comment type="catalytic activity">
    <reaction evidence="1 8">
        <text>(2R)-2-phosphoglycerate = (2R)-3-phosphoglycerate</text>
        <dbReference type="Rhea" id="RHEA:15901"/>
        <dbReference type="ChEBI" id="CHEBI:58272"/>
        <dbReference type="ChEBI" id="CHEBI:58289"/>
        <dbReference type="EC" id="5.4.2.12"/>
    </reaction>
</comment>
<dbReference type="InterPro" id="IPR006124">
    <property type="entry name" value="Metalloenzyme"/>
</dbReference>
<evidence type="ECO:0000313" key="12">
    <source>
        <dbReference type="EMBL" id="MEA9355197.1"/>
    </source>
</evidence>
<feature type="binding site" evidence="8">
    <location>
        <position position="401"/>
    </location>
    <ligand>
        <name>Mn(2+)</name>
        <dbReference type="ChEBI" id="CHEBI:29035"/>
        <label>1</label>
    </ligand>
</feature>
<evidence type="ECO:0000256" key="1">
    <source>
        <dbReference type="ARBA" id="ARBA00000370"/>
    </source>
</evidence>
<feature type="binding site" evidence="8">
    <location>
        <position position="185"/>
    </location>
    <ligand>
        <name>substrate</name>
    </ligand>
</feature>
<dbReference type="Gene3D" id="3.40.720.10">
    <property type="entry name" value="Alkaline Phosphatase, subunit A"/>
    <property type="match status" value="1"/>
</dbReference>
<feature type="binding site" evidence="8">
    <location>
        <position position="397"/>
    </location>
    <ligand>
        <name>Mn(2+)</name>
        <dbReference type="ChEBI" id="CHEBI:29035"/>
        <label>1</label>
    </ligand>
</feature>
<comment type="caution">
    <text evidence="12">The sequence shown here is derived from an EMBL/GenBank/DDBJ whole genome shotgun (WGS) entry which is preliminary data.</text>
</comment>
<dbReference type="SUPFAM" id="SSF53649">
    <property type="entry name" value="Alkaline phosphatase-like"/>
    <property type="match status" value="1"/>
</dbReference>
<feature type="binding site" evidence="8">
    <location>
        <position position="456"/>
    </location>
    <ligand>
        <name>Mn(2+)</name>
        <dbReference type="ChEBI" id="CHEBI:29035"/>
        <label>1</label>
    </ligand>
</feature>
<accession>A0ABU5VQJ0</accession>
<feature type="binding site" evidence="8">
    <location>
        <position position="191"/>
    </location>
    <ligand>
        <name>substrate</name>
    </ligand>
</feature>
<comment type="function">
    <text evidence="8">Catalyzes the interconversion of 2-phosphoglycerate and 3-phosphoglycerate.</text>
</comment>
<evidence type="ECO:0000256" key="9">
    <source>
        <dbReference type="NCBIfam" id="TIGR01307"/>
    </source>
</evidence>
<evidence type="ECO:0000256" key="3">
    <source>
        <dbReference type="ARBA" id="ARBA00008819"/>
    </source>
</evidence>
<dbReference type="InterPro" id="IPR005995">
    <property type="entry name" value="Pgm_bpd_ind"/>
</dbReference>
<dbReference type="PANTHER" id="PTHR31637:SF0">
    <property type="entry name" value="2,3-BISPHOSPHOGLYCERATE-INDEPENDENT PHOSPHOGLYCERATE MUTASE"/>
    <property type="match status" value="1"/>
</dbReference>
<feature type="binding site" evidence="8">
    <location>
        <begin position="157"/>
        <end position="158"/>
    </location>
    <ligand>
        <name>substrate</name>
    </ligand>
</feature>
<feature type="binding site" evidence="8">
    <location>
        <position position="128"/>
    </location>
    <ligand>
        <name>substrate</name>
    </ligand>
</feature>
<feature type="domain" description="BPG-independent PGAM N-terminal" evidence="11">
    <location>
        <begin position="87"/>
        <end position="290"/>
    </location>
</feature>
<comment type="pathway">
    <text evidence="2 8">Carbohydrate degradation; glycolysis; pyruvate from D-glyceraldehyde 3-phosphate: step 3/5.</text>
</comment>
<dbReference type="Pfam" id="PF01676">
    <property type="entry name" value="Metalloenzyme"/>
    <property type="match status" value="1"/>
</dbReference>
<keyword evidence="7 8" id="KW-0413">Isomerase</keyword>
<comment type="cofactor">
    <cofactor evidence="8">
        <name>Mn(2+)</name>
        <dbReference type="ChEBI" id="CHEBI:29035"/>
    </cofactor>
    <text evidence="8">Binds 2 manganese ions per subunit.</text>
</comment>
<comment type="subunit">
    <text evidence="8">Monomer.</text>
</comment>
<proteinExistence type="inferred from homology"/>
<dbReference type="InterPro" id="IPR017850">
    <property type="entry name" value="Alkaline_phosphatase_core_sf"/>
</dbReference>
<dbReference type="PIRSF" id="PIRSF001492">
    <property type="entry name" value="IPGAM"/>
    <property type="match status" value="1"/>
</dbReference>
<dbReference type="EC" id="5.4.2.12" evidence="8 9"/>
<evidence type="ECO:0000256" key="5">
    <source>
        <dbReference type="ARBA" id="ARBA00023152"/>
    </source>
</evidence>
<keyword evidence="5 8" id="KW-0324">Glycolysis</keyword>
<evidence type="ECO:0000256" key="6">
    <source>
        <dbReference type="ARBA" id="ARBA00023211"/>
    </source>
</evidence>
<dbReference type="Proteomes" id="UP001302274">
    <property type="component" value="Unassembled WGS sequence"/>
</dbReference>
<feature type="binding site" evidence="8">
    <location>
        <begin position="256"/>
        <end position="259"/>
    </location>
    <ligand>
        <name>substrate</name>
    </ligand>
</feature>
<keyword evidence="13" id="KW-1185">Reference proteome</keyword>
<dbReference type="InterPro" id="IPR011258">
    <property type="entry name" value="BPG-indep_PGM_N"/>
</dbReference>
<feature type="binding site" evidence="8">
    <location>
        <position position="439"/>
    </location>
    <ligand>
        <name>Mn(2+)</name>
        <dbReference type="ChEBI" id="CHEBI:29035"/>
        <label>2</label>
    </ligand>
</feature>
<evidence type="ECO:0000259" key="11">
    <source>
        <dbReference type="Pfam" id="PF06415"/>
    </source>
</evidence>
<dbReference type="SUPFAM" id="SSF64158">
    <property type="entry name" value="2,3-Bisphosphoglycerate-independent phosphoglycerate mutase, substrate-binding domain"/>
    <property type="match status" value="1"/>
</dbReference>
<feature type="binding site" evidence="8">
    <location>
        <position position="329"/>
    </location>
    <ligand>
        <name>substrate</name>
    </ligand>
</feature>
<feature type="domain" description="Metalloenzyme" evidence="10">
    <location>
        <begin position="9"/>
        <end position="497"/>
    </location>
</feature>